<feature type="transmembrane region" description="Helical" evidence="1">
    <location>
        <begin position="185"/>
        <end position="205"/>
    </location>
</feature>
<feature type="transmembrane region" description="Helical" evidence="1">
    <location>
        <begin position="12"/>
        <end position="33"/>
    </location>
</feature>
<feature type="transmembrane region" description="Helical" evidence="1">
    <location>
        <begin position="125"/>
        <end position="143"/>
    </location>
</feature>
<dbReference type="EMBL" id="JADKBR010000017">
    <property type="protein sequence ID" value="MBK8891225.1"/>
    <property type="molecule type" value="Genomic_DNA"/>
</dbReference>
<comment type="caution">
    <text evidence="2">The sequence shown here is derived from an EMBL/GenBank/DDBJ whole genome shotgun (WGS) entry which is preliminary data.</text>
</comment>
<feature type="transmembrane region" description="Helical" evidence="1">
    <location>
        <begin position="251"/>
        <end position="274"/>
    </location>
</feature>
<dbReference type="AlphaFoldDB" id="A0A9D7LSI5"/>
<gene>
    <name evidence="2" type="ORF">IPN75_13060</name>
</gene>
<keyword evidence="1" id="KW-0812">Transmembrane</keyword>
<evidence type="ECO:0000256" key="1">
    <source>
        <dbReference type="SAM" id="Phobius"/>
    </source>
</evidence>
<dbReference type="PANTHER" id="PTHR43535">
    <property type="entry name" value="PHOSPHATIDATE CYTIDYLYLTRANSFERASE"/>
    <property type="match status" value="1"/>
</dbReference>
<feature type="transmembrane region" description="Helical" evidence="1">
    <location>
        <begin position="98"/>
        <end position="119"/>
    </location>
</feature>
<reference evidence="2" key="1">
    <citation type="submission" date="2020-10" db="EMBL/GenBank/DDBJ databases">
        <title>Connecting structure to function with the recovery of over 1000 high-quality activated sludge metagenome-assembled genomes encoding full-length rRNA genes using long-read sequencing.</title>
        <authorList>
            <person name="Singleton C.M."/>
            <person name="Petriglieri F."/>
            <person name="Kristensen J.M."/>
            <person name="Kirkegaard R.H."/>
            <person name="Michaelsen T.Y."/>
            <person name="Andersen M.H."/>
            <person name="Karst S.M."/>
            <person name="Dueholm M.S."/>
            <person name="Nielsen P.H."/>
            <person name="Albertsen M."/>
        </authorList>
    </citation>
    <scope>NUCLEOTIDE SEQUENCE</scope>
    <source>
        <strain evidence="2">OdNE_18-Q3-R46-58_BAT3C.305</strain>
    </source>
</reference>
<feature type="transmembrane region" description="Helical" evidence="1">
    <location>
        <begin position="53"/>
        <end position="78"/>
    </location>
</feature>
<keyword evidence="2" id="KW-0808">Transferase</keyword>
<dbReference type="GO" id="GO:0009273">
    <property type="term" value="P:peptidoglycan-based cell wall biogenesis"/>
    <property type="evidence" value="ECO:0007669"/>
    <property type="project" value="TreeGrafter"/>
</dbReference>
<evidence type="ECO:0000313" key="2">
    <source>
        <dbReference type="EMBL" id="MBK8891225.1"/>
    </source>
</evidence>
<dbReference type="GO" id="GO:0016779">
    <property type="term" value="F:nucleotidyltransferase activity"/>
    <property type="evidence" value="ECO:0007669"/>
    <property type="project" value="UniProtKB-KW"/>
</dbReference>
<feature type="transmembrane region" description="Helical" evidence="1">
    <location>
        <begin position="226"/>
        <end position="245"/>
    </location>
</feature>
<evidence type="ECO:0000313" key="3">
    <source>
        <dbReference type="Proteomes" id="UP000808146"/>
    </source>
</evidence>
<dbReference type="Pfam" id="PF01148">
    <property type="entry name" value="CTP_transf_1"/>
    <property type="match status" value="1"/>
</dbReference>
<proteinExistence type="predicted"/>
<organism evidence="2 3">
    <name type="scientific">Candidatus Dechloromonas phosphorivorans</name>
    <dbReference type="NCBI Taxonomy" id="2899244"/>
    <lineage>
        <taxon>Bacteria</taxon>
        <taxon>Pseudomonadati</taxon>
        <taxon>Pseudomonadota</taxon>
        <taxon>Betaproteobacteria</taxon>
        <taxon>Rhodocyclales</taxon>
        <taxon>Azonexaceae</taxon>
        <taxon>Dechloromonas</taxon>
    </lineage>
</organism>
<name>A0A9D7LSI5_9RHOO</name>
<protein>
    <submittedName>
        <fullName evidence="2">Phosphatidate cytidylyltransferase</fullName>
    </submittedName>
</protein>
<keyword evidence="2" id="KW-0548">Nucleotidyltransferase</keyword>
<keyword evidence="1" id="KW-1133">Transmembrane helix</keyword>
<keyword evidence="1" id="KW-0472">Membrane</keyword>
<accession>A0A9D7LSI5</accession>
<dbReference type="GO" id="GO:0005886">
    <property type="term" value="C:plasma membrane"/>
    <property type="evidence" value="ECO:0007669"/>
    <property type="project" value="TreeGrafter"/>
</dbReference>
<feature type="transmembrane region" description="Helical" evidence="1">
    <location>
        <begin position="155"/>
        <end position="173"/>
    </location>
</feature>
<dbReference type="Proteomes" id="UP000808146">
    <property type="component" value="Unassembled WGS sequence"/>
</dbReference>
<dbReference type="PANTHER" id="PTHR43535:SF1">
    <property type="entry name" value="PHOSPHATIDATE CYTIDYLYLTRANSFERASE"/>
    <property type="match status" value="1"/>
</dbReference>
<sequence length="316" mass="34372">MHALAPHLQTIGLFAGIGVVLLVASLIGWTLKLTVAKNQSHGVIDNLNTRIKAWWAMVLVIGIAFMFGDIGIVLLFAFISCVALREFTSLTTRGGDHAALAACFFVVLPVQYVLVYIGLYGLYSIFIPVFAFLCLPVVILAAGNSRCFLERVATLQWGLVLCVFCISHVPALLSLDIAGYEGRNLLLIVFLVLVVQSSDVLQYCWGMLLGKHRMAPALSPSKTWEGLIGGVASATALGAALFWITPFNHPWQAALMALAINSMGFCGGLVMSAIKRDRGVKDWGKMIDGHGGMLDRLNSVAFAAPVFFHLTRFWWT</sequence>